<dbReference type="RefSeq" id="WP_154454239.1">
    <property type="nucleotide sequence ID" value="NZ_BRXN01000028.1"/>
</dbReference>
<sequence length="151" mass="17171">MSELENKVLHAAAGEKRLNPDEQRLYFGTFAERVVLSIPVEDSRLKATKGRFKGILKELSQEYTTLFVKISPSLSFADQCYYMKVAQNLSIQATIVDEKNAHSPYGIIVHSDKAENVDNPLLSVRFPQPVDEEKPQKANKSGFWSRLFHKD</sequence>
<organism evidence="1 3">
    <name type="scientific">Streptococcus alactolyticus</name>
    <dbReference type="NCBI Taxonomy" id="29389"/>
    <lineage>
        <taxon>Bacteria</taxon>
        <taxon>Bacillati</taxon>
        <taxon>Bacillota</taxon>
        <taxon>Bacilli</taxon>
        <taxon>Lactobacillales</taxon>
        <taxon>Streptococcaceae</taxon>
        <taxon>Streptococcus</taxon>
    </lineage>
</organism>
<reference evidence="1 3" key="1">
    <citation type="submission" date="2019-08" db="EMBL/GenBank/DDBJ databases">
        <title>In-depth cultivation of the pig gut microbiome towards novel bacterial diversity and tailored functional studies.</title>
        <authorList>
            <person name="Wylensek D."/>
            <person name="Hitch T.C.A."/>
            <person name="Clavel T."/>
        </authorList>
    </citation>
    <scope>NUCLEOTIDE SEQUENCE [LARGE SCALE GENOMIC DNA]</scope>
    <source>
        <strain evidence="1 3">BL-178-WT-3A</strain>
    </source>
</reference>
<dbReference type="InterPro" id="IPR029064">
    <property type="entry name" value="Ribosomal_eL30-like_sf"/>
</dbReference>
<accession>A0A6N7X092</accession>
<evidence type="ECO:0000313" key="3">
    <source>
        <dbReference type="Proteomes" id="UP000471052"/>
    </source>
</evidence>
<dbReference type="EMBL" id="CP114883">
    <property type="protein sequence ID" value="WBB05879.1"/>
    <property type="molecule type" value="Genomic_DNA"/>
</dbReference>
<keyword evidence="4" id="KW-1185">Reference proteome</keyword>
<dbReference type="Gene3D" id="3.30.1330.30">
    <property type="match status" value="1"/>
</dbReference>
<dbReference type="AlphaFoldDB" id="A0A6N7X092"/>
<dbReference type="PIRSF" id="PIRSF034303">
    <property type="entry name" value="DUF1694"/>
    <property type="match status" value="1"/>
</dbReference>
<evidence type="ECO:0000313" key="2">
    <source>
        <dbReference type="EMBL" id="WBB05879.1"/>
    </source>
</evidence>
<evidence type="ECO:0000313" key="4">
    <source>
        <dbReference type="Proteomes" id="UP001212085"/>
    </source>
</evidence>
<dbReference type="Proteomes" id="UP000471052">
    <property type="component" value="Unassembled WGS sequence"/>
</dbReference>
<dbReference type="Pfam" id="PF07997">
    <property type="entry name" value="DUF1694"/>
    <property type="match status" value="1"/>
</dbReference>
<dbReference type="EMBL" id="VUNP01000002">
    <property type="protein sequence ID" value="MST53011.1"/>
    <property type="molecule type" value="Genomic_DNA"/>
</dbReference>
<dbReference type="InterPro" id="IPR012543">
    <property type="entry name" value="DUF1694"/>
</dbReference>
<evidence type="ECO:0000313" key="1">
    <source>
        <dbReference type="EMBL" id="MST53011.1"/>
    </source>
</evidence>
<dbReference type="OrthoDB" id="95278at2"/>
<gene>
    <name evidence="1" type="ORF">FYJ82_00850</name>
    <name evidence="2" type="ORF">O6R09_06165</name>
</gene>
<name>A0A6N7X092_STRAY</name>
<dbReference type="SUPFAM" id="SSF160515">
    <property type="entry name" value="YueI-like"/>
    <property type="match status" value="1"/>
</dbReference>
<dbReference type="Proteomes" id="UP001212085">
    <property type="component" value="Chromosome"/>
</dbReference>
<proteinExistence type="predicted"/>
<reference evidence="2 4" key="2">
    <citation type="submission" date="2022-12" db="EMBL/GenBank/DDBJ databases">
        <title>Streptococcus alactolyticus LGM, complete genome.</title>
        <authorList>
            <person name="Liu Z."/>
            <person name="Mu C."/>
            <person name="Zhu W."/>
        </authorList>
    </citation>
    <scope>NUCLEOTIDE SEQUENCE [LARGE SCALE GENOMIC DNA]</scope>
    <source>
        <strain evidence="2 4">LGM</strain>
    </source>
</reference>
<protein>
    <submittedName>
        <fullName evidence="1">DUF1694 domain-containing protein</fullName>
    </submittedName>
    <submittedName>
        <fullName evidence="2">YueI family protein</fullName>
    </submittedName>
</protein>